<dbReference type="EMBL" id="AMQN01000549">
    <property type="status" value="NOT_ANNOTATED_CDS"/>
    <property type="molecule type" value="Genomic_DNA"/>
</dbReference>
<dbReference type="HOGENOM" id="CLU_1107970_0_0_1"/>
<evidence type="ECO:0000313" key="2">
    <source>
        <dbReference type="EnsemblMetazoa" id="CapteP215226"/>
    </source>
</evidence>
<dbReference type="EMBL" id="KB292506">
    <property type="protein sequence ID" value="ELU17451.1"/>
    <property type="molecule type" value="Genomic_DNA"/>
</dbReference>
<name>R7VKK4_CAPTE</name>
<dbReference type="AlphaFoldDB" id="R7VKK4"/>
<reference evidence="3" key="1">
    <citation type="submission" date="2012-12" db="EMBL/GenBank/DDBJ databases">
        <authorList>
            <person name="Hellsten U."/>
            <person name="Grimwood J."/>
            <person name="Chapman J.A."/>
            <person name="Shapiro H."/>
            <person name="Aerts A."/>
            <person name="Otillar R.P."/>
            <person name="Terry A.Y."/>
            <person name="Boore J.L."/>
            <person name="Simakov O."/>
            <person name="Marletaz F."/>
            <person name="Cho S.-J."/>
            <person name="Edsinger-Gonzales E."/>
            <person name="Havlak P."/>
            <person name="Kuo D.-H."/>
            <person name="Larsson T."/>
            <person name="Lv J."/>
            <person name="Arendt D."/>
            <person name="Savage R."/>
            <person name="Osoegawa K."/>
            <person name="de Jong P."/>
            <person name="Lindberg D.R."/>
            <person name="Seaver E.C."/>
            <person name="Weisblat D.A."/>
            <person name="Putnam N.H."/>
            <person name="Grigoriev I.V."/>
            <person name="Rokhsar D.S."/>
        </authorList>
    </citation>
    <scope>NUCLEOTIDE SEQUENCE</scope>
    <source>
        <strain evidence="3">I ESC-2004</strain>
    </source>
</reference>
<keyword evidence="3" id="KW-1185">Reference proteome</keyword>
<sequence>MRYTSHVTRSLKIILHRLQIIGHHHGNDWIRTTSYLLCVLLLLEQLGVCMCLHGTPPGKAPPWNIPSINTSHTSHSSPPTSTSSLPVVSLKYISDNQEYSCEGELCLGNQHGIDAIICAGNAGKSESAQDRVRILRRTRLDFCDRYLAYNALDLHQCDIANVPERQCRMCFQALLQREALAKQAYVNFLEVLAKFDCRENFSTWSYPYNPNRHQHASISTFLLETIMALNENILQLMQYNSIEARTKGVCL</sequence>
<proteinExistence type="predicted"/>
<protein>
    <submittedName>
        <fullName evidence="1 2">Uncharacterized protein</fullName>
    </submittedName>
</protein>
<reference evidence="2" key="3">
    <citation type="submission" date="2015-06" db="UniProtKB">
        <authorList>
            <consortium name="EnsemblMetazoa"/>
        </authorList>
    </citation>
    <scope>IDENTIFICATION</scope>
</reference>
<accession>R7VKK4</accession>
<evidence type="ECO:0000313" key="1">
    <source>
        <dbReference type="EMBL" id="ELU17451.1"/>
    </source>
</evidence>
<evidence type="ECO:0000313" key="3">
    <source>
        <dbReference type="Proteomes" id="UP000014760"/>
    </source>
</evidence>
<gene>
    <name evidence="1" type="ORF">CAPTEDRAFT_215226</name>
</gene>
<dbReference type="Proteomes" id="UP000014760">
    <property type="component" value="Unassembled WGS sequence"/>
</dbReference>
<organism evidence="1">
    <name type="scientific">Capitella teleta</name>
    <name type="common">Polychaete worm</name>
    <dbReference type="NCBI Taxonomy" id="283909"/>
    <lineage>
        <taxon>Eukaryota</taxon>
        <taxon>Metazoa</taxon>
        <taxon>Spiralia</taxon>
        <taxon>Lophotrochozoa</taxon>
        <taxon>Annelida</taxon>
        <taxon>Polychaeta</taxon>
        <taxon>Sedentaria</taxon>
        <taxon>Scolecida</taxon>
        <taxon>Capitellidae</taxon>
        <taxon>Capitella</taxon>
    </lineage>
</organism>
<dbReference type="EnsemblMetazoa" id="CapteT215226">
    <property type="protein sequence ID" value="CapteP215226"/>
    <property type="gene ID" value="CapteG215226"/>
</dbReference>
<reference evidence="1 3" key="2">
    <citation type="journal article" date="2013" name="Nature">
        <title>Insights into bilaterian evolution from three spiralian genomes.</title>
        <authorList>
            <person name="Simakov O."/>
            <person name="Marletaz F."/>
            <person name="Cho S.J."/>
            <person name="Edsinger-Gonzales E."/>
            <person name="Havlak P."/>
            <person name="Hellsten U."/>
            <person name="Kuo D.H."/>
            <person name="Larsson T."/>
            <person name="Lv J."/>
            <person name="Arendt D."/>
            <person name="Savage R."/>
            <person name="Osoegawa K."/>
            <person name="de Jong P."/>
            <person name="Grimwood J."/>
            <person name="Chapman J.A."/>
            <person name="Shapiro H."/>
            <person name="Aerts A."/>
            <person name="Otillar R.P."/>
            <person name="Terry A.Y."/>
            <person name="Boore J.L."/>
            <person name="Grigoriev I.V."/>
            <person name="Lindberg D.R."/>
            <person name="Seaver E.C."/>
            <person name="Weisblat D.A."/>
            <person name="Putnam N.H."/>
            <person name="Rokhsar D.S."/>
        </authorList>
    </citation>
    <scope>NUCLEOTIDE SEQUENCE</scope>
    <source>
        <strain evidence="1 3">I ESC-2004</strain>
    </source>
</reference>